<protein>
    <submittedName>
        <fullName evidence="2">Antitoxin PemI</fullName>
    </submittedName>
</protein>
<dbReference type="InterPro" id="IPR007159">
    <property type="entry name" value="SpoVT-AbrB_dom"/>
</dbReference>
<evidence type="ECO:0000313" key="2">
    <source>
        <dbReference type="EMBL" id="OIQ73106.1"/>
    </source>
</evidence>
<organism evidence="2">
    <name type="scientific">mine drainage metagenome</name>
    <dbReference type="NCBI Taxonomy" id="410659"/>
    <lineage>
        <taxon>unclassified sequences</taxon>
        <taxon>metagenomes</taxon>
        <taxon>ecological metagenomes</taxon>
    </lineage>
</organism>
<dbReference type="GO" id="GO:0097351">
    <property type="term" value="F:toxin sequestering activity"/>
    <property type="evidence" value="ECO:0007669"/>
    <property type="project" value="InterPro"/>
</dbReference>
<dbReference type="SMART" id="SM00966">
    <property type="entry name" value="SpoVT_AbrB"/>
    <property type="match status" value="1"/>
</dbReference>
<proteinExistence type="predicted"/>
<dbReference type="SUPFAM" id="SSF89447">
    <property type="entry name" value="AbrB/MazE/MraZ-like"/>
    <property type="match status" value="1"/>
</dbReference>
<dbReference type="AlphaFoldDB" id="A0A1J5PPM7"/>
<dbReference type="InterPro" id="IPR039052">
    <property type="entry name" value="Antitox_PemI-like"/>
</dbReference>
<dbReference type="PANTHER" id="PTHR40516">
    <property type="entry name" value="ANTITOXIN CHPS-RELATED"/>
    <property type="match status" value="1"/>
</dbReference>
<dbReference type="Pfam" id="PF04014">
    <property type="entry name" value="MazE_antitoxin"/>
    <property type="match status" value="1"/>
</dbReference>
<reference evidence="2" key="1">
    <citation type="submission" date="2016-10" db="EMBL/GenBank/DDBJ databases">
        <title>Sequence of Gallionella enrichment culture.</title>
        <authorList>
            <person name="Poehlein A."/>
            <person name="Muehling M."/>
            <person name="Daniel R."/>
        </authorList>
    </citation>
    <scope>NUCLEOTIDE SEQUENCE</scope>
</reference>
<accession>A0A1J5PPM7</accession>
<dbReference type="GO" id="GO:0003677">
    <property type="term" value="F:DNA binding"/>
    <property type="evidence" value="ECO:0007669"/>
    <property type="project" value="InterPro"/>
</dbReference>
<feature type="domain" description="SpoVT-AbrB" evidence="1">
    <location>
        <begin position="7"/>
        <end position="52"/>
    </location>
</feature>
<comment type="caution">
    <text evidence="2">The sequence shown here is derived from an EMBL/GenBank/DDBJ whole genome shotgun (WGS) entry which is preliminary data.</text>
</comment>
<name>A0A1J5PPM7_9ZZZZ</name>
<evidence type="ECO:0000259" key="1">
    <source>
        <dbReference type="SMART" id="SM00966"/>
    </source>
</evidence>
<dbReference type="EMBL" id="MLJW01003000">
    <property type="protein sequence ID" value="OIQ73106.1"/>
    <property type="molecule type" value="Genomic_DNA"/>
</dbReference>
<gene>
    <name evidence="2" type="primary">pemI</name>
    <name evidence="2" type="ORF">GALL_452570</name>
</gene>
<sequence length="84" mass="9007">MHTSTLRAAGGSIAVTIPQALAKSTGLHPGDKVSFEFDAGRLILSPVNRRKYSLDDLLAMQGRKPLMIDKGWDTMPASGQEVAL</sequence>
<dbReference type="InterPro" id="IPR037914">
    <property type="entry name" value="SpoVT-AbrB_sf"/>
</dbReference>
<dbReference type="Gene3D" id="2.10.260.10">
    <property type="match status" value="1"/>
</dbReference>
<dbReference type="PANTHER" id="PTHR40516:SF1">
    <property type="entry name" value="ANTITOXIN CHPS-RELATED"/>
    <property type="match status" value="1"/>
</dbReference>